<name>A0ABT4RI57_9ACTN</name>
<dbReference type="Pfam" id="PF13649">
    <property type="entry name" value="Methyltransf_25"/>
    <property type="match status" value="1"/>
</dbReference>
<dbReference type="GO" id="GO:0008168">
    <property type="term" value="F:methyltransferase activity"/>
    <property type="evidence" value="ECO:0007669"/>
    <property type="project" value="UniProtKB-KW"/>
</dbReference>
<keyword evidence="5" id="KW-1185">Reference proteome</keyword>
<protein>
    <submittedName>
        <fullName evidence="4">Methyltransferase domain-containing protein</fullName>
    </submittedName>
</protein>
<organism evidence="4 5">
    <name type="scientific">Solirubrobacter deserti</name>
    <dbReference type="NCBI Taxonomy" id="2282478"/>
    <lineage>
        <taxon>Bacteria</taxon>
        <taxon>Bacillati</taxon>
        <taxon>Actinomycetota</taxon>
        <taxon>Thermoleophilia</taxon>
        <taxon>Solirubrobacterales</taxon>
        <taxon>Solirubrobacteraceae</taxon>
        <taxon>Solirubrobacter</taxon>
    </lineage>
</organism>
<dbReference type="InterPro" id="IPR041698">
    <property type="entry name" value="Methyltransf_25"/>
</dbReference>
<evidence type="ECO:0000313" key="5">
    <source>
        <dbReference type="Proteomes" id="UP001147700"/>
    </source>
</evidence>
<comment type="caution">
    <text evidence="4">The sequence shown here is derived from an EMBL/GenBank/DDBJ whole genome shotgun (WGS) entry which is preliminary data.</text>
</comment>
<proteinExistence type="predicted"/>
<evidence type="ECO:0000256" key="1">
    <source>
        <dbReference type="ARBA" id="ARBA00022603"/>
    </source>
</evidence>
<dbReference type="CDD" id="cd02440">
    <property type="entry name" value="AdoMet_MTases"/>
    <property type="match status" value="1"/>
</dbReference>
<dbReference type="PANTHER" id="PTHR43861:SF1">
    <property type="entry name" value="TRANS-ACONITATE 2-METHYLTRANSFERASE"/>
    <property type="match status" value="1"/>
</dbReference>
<keyword evidence="2" id="KW-0808">Transferase</keyword>
<feature type="domain" description="Methyltransferase" evidence="3">
    <location>
        <begin position="37"/>
        <end position="127"/>
    </location>
</feature>
<dbReference type="SUPFAM" id="SSF53335">
    <property type="entry name" value="S-adenosyl-L-methionine-dependent methyltransferases"/>
    <property type="match status" value="1"/>
</dbReference>
<reference evidence="4" key="1">
    <citation type="submission" date="2022-10" db="EMBL/GenBank/DDBJ databases">
        <title>The WGS of Solirubrobacter sp. CPCC 204708.</title>
        <authorList>
            <person name="Jiang Z."/>
        </authorList>
    </citation>
    <scope>NUCLEOTIDE SEQUENCE</scope>
    <source>
        <strain evidence="4">CPCC 204708</strain>
    </source>
</reference>
<accession>A0ABT4RI57</accession>
<dbReference type="EMBL" id="JAPCID010000014">
    <property type="protein sequence ID" value="MDA0138232.1"/>
    <property type="molecule type" value="Genomic_DNA"/>
</dbReference>
<evidence type="ECO:0000313" key="4">
    <source>
        <dbReference type="EMBL" id="MDA0138232.1"/>
    </source>
</evidence>
<dbReference type="InterPro" id="IPR029063">
    <property type="entry name" value="SAM-dependent_MTases_sf"/>
</dbReference>
<sequence>MPPREWDAASYDRMSDPQLAMGRDVIDRLDLRGDERVLDVGCGSGRVTEELLARVPNGTVVGVDGSEAMVEQARARLGDRVELFTADAAELEVTQPFDAILSTATFHWIGDHERLFARLHAALRPGGRLSAQCGGYGNIANVQVAIDAVDHPALRGWAGPWNFATPDETTARLTAAGFKDVWTWLQPWRVEPPDPREYFATVILGTHLERLPDEDQDAFVADVLAQLPEPAHADYVRLNILART</sequence>
<dbReference type="GO" id="GO:0032259">
    <property type="term" value="P:methylation"/>
    <property type="evidence" value="ECO:0007669"/>
    <property type="project" value="UniProtKB-KW"/>
</dbReference>
<keyword evidence="1 4" id="KW-0489">Methyltransferase</keyword>
<gene>
    <name evidence="4" type="ORF">OJ962_12040</name>
</gene>
<dbReference type="Gene3D" id="3.40.50.150">
    <property type="entry name" value="Vaccinia Virus protein VP39"/>
    <property type="match status" value="1"/>
</dbReference>
<evidence type="ECO:0000256" key="2">
    <source>
        <dbReference type="ARBA" id="ARBA00022679"/>
    </source>
</evidence>
<dbReference type="RefSeq" id="WP_202956466.1">
    <property type="nucleotide sequence ID" value="NZ_JAPCID010000014.1"/>
</dbReference>
<evidence type="ECO:0000259" key="3">
    <source>
        <dbReference type="Pfam" id="PF13649"/>
    </source>
</evidence>
<dbReference type="PANTHER" id="PTHR43861">
    <property type="entry name" value="TRANS-ACONITATE 2-METHYLTRANSFERASE-RELATED"/>
    <property type="match status" value="1"/>
</dbReference>
<dbReference type="Proteomes" id="UP001147700">
    <property type="component" value="Unassembled WGS sequence"/>
</dbReference>